<dbReference type="Gene3D" id="1.20.120.450">
    <property type="entry name" value="dinb family like domain"/>
    <property type="match status" value="1"/>
</dbReference>
<reference evidence="1" key="1">
    <citation type="submission" date="2020-06" db="EMBL/GenBank/DDBJ databases">
        <title>Insight into the genomes of haloalkaliphilic bacilli from Kenyan soda lakes.</title>
        <authorList>
            <person name="Mwirichia R."/>
            <person name="Villamizar G.C."/>
            <person name="Poehlein A."/>
            <person name="Mugweru J."/>
            <person name="Kipnyargis A."/>
            <person name="Kiplimo D."/>
            <person name="Orwa P."/>
            <person name="Daniel R."/>
        </authorList>
    </citation>
    <scope>NUCLEOTIDE SEQUENCE</scope>
    <source>
        <strain evidence="1">B1096_S55</strain>
    </source>
</reference>
<dbReference type="InterPro" id="IPR012550">
    <property type="entry name" value="DUF1706"/>
</dbReference>
<name>A0A9Q4B3J7_SALAG</name>
<proteinExistence type="predicted"/>
<evidence type="ECO:0000313" key="1">
    <source>
        <dbReference type="EMBL" id="MCR6097315.1"/>
    </source>
</evidence>
<organism evidence="1 2">
    <name type="scientific">Salipaludibacillus agaradhaerens</name>
    <name type="common">Bacillus agaradhaerens</name>
    <dbReference type="NCBI Taxonomy" id="76935"/>
    <lineage>
        <taxon>Bacteria</taxon>
        <taxon>Bacillati</taxon>
        <taxon>Bacillota</taxon>
        <taxon>Bacilli</taxon>
        <taxon>Bacillales</taxon>
        <taxon>Bacillaceae</taxon>
    </lineage>
</organism>
<sequence>MIAKSEKEILLLESDENFKSLLNIIDSIPSRKRNMSVETHERDKNFRDVIMHLSQITVRKTPE</sequence>
<dbReference type="InterPro" id="IPR034660">
    <property type="entry name" value="DinB/YfiT-like"/>
</dbReference>
<accession>A0A9Q4B3J7</accession>
<protein>
    <submittedName>
        <fullName evidence="1">ClbS/DfsB family four-helix bundle protein</fullName>
    </submittedName>
</protein>
<keyword evidence="2" id="KW-1185">Reference proteome</keyword>
<gene>
    <name evidence="1" type="ORF">HXA33_12240</name>
</gene>
<comment type="caution">
    <text evidence="1">The sequence shown here is derived from an EMBL/GenBank/DDBJ whole genome shotgun (WGS) entry which is preliminary data.</text>
</comment>
<dbReference type="AlphaFoldDB" id="A0A9Q4B3J7"/>
<evidence type="ECO:0000313" key="2">
    <source>
        <dbReference type="Proteomes" id="UP001057753"/>
    </source>
</evidence>
<dbReference type="EMBL" id="JABXYM010000001">
    <property type="protein sequence ID" value="MCR6097315.1"/>
    <property type="molecule type" value="Genomic_DNA"/>
</dbReference>
<dbReference type="Pfam" id="PF08020">
    <property type="entry name" value="DUF1706"/>
    <property type="match status" value="1"/>
</dbReference>
<dbReference type="Proteomes" id="UP001057753">
    <property type="component" value="Unassembled WGS sequence"/>
</dbReference>